<dbReference type="NCBIfam" id="TIGR00041">
    <property type="entry name" value="DTMP_kinase"/>
    <property type="match status" value="1"/>
</dbReference>
<evidence type="ECO:0000256" key="8">
    <source>
        <dbReference type="HAMAP-Rule" id="MF_00165"/>
    </source>
</evidence>
<evidence type="ECO:0000256" key="2">
    <source>
        <dbReference type="ARBA" id="ARBA00022679"/>
    </source>
</evidence>
<keyword evidence="3 8" id="KW-0545">Nucleotide biosynthesis</keyword>
<sequence length="205" mass="23863">MPRGFLIALEGIDGAGKTTQAKLLVKWLKSNGVEAVYTSEPTESEIGQIIKRHLRNIRRRYSEEAIALLFTADRLYHIEKVITPALNKGKVVVTDRYVHSSIAYQTVTTGRRKWIEQINSIAPKPDLSILIDLPVNQAIKRIKTRRKHLYEKHRFLTKVRREYLRLVKNGQMTLVDGRGDRLTVNKRIVDRVYEKLINKNIIFRY</sequence>
<feature type="binding site" evidence="8">
    <location>
        <begin position="11"/>
        <end position="18"/>
    </location>
    <ligand>
        <name>ATP</name>
        <dbReference type="ChEBI" id="CHEBI:30616"/>
    </ligand>
</feature>
<gene>
    <name evidence="8" type="primary">tmk</name>
    <name evidence="10" type="ORF">EYH45_05130</name>
</gene>
<evidence type="ECO:0000256" key="7">
    <source>
        <dbReference type="ARBA" id="ARBA00048743"/>
    </source>
</evidence>
<feature type="domain" description="Thymidylate kinase-like" evidence="9">
    <location>
        <begin position="9"/>
        <end position="179"/>
    </location>
</feature>
<dbReference type="EMBL" id="DQVM01000099">
    <property type="protein sequence ID" value="HIQ29929.1"/>
    <property type="molecule type" value="Genomic_DNA"/>
</dbReference>
<dbReference type="Gene3D" id="3.40.50.300">
    <property type="entry name" value="P-loop containing nucleotide triphosphate hydrolases"/>
    <property type="match status" value="1"/>
</dbReference>
<evidence type="ECO:0000256" key="4">
    <source>
        <dbReference type="ARBA" id="ARBA00022741"/>
    </source>
</evidence>
<dbReference type="PROSITE" id="PS01331">
    <property type="entry name" value="THYMIDYLATE_KINASE"/>
    <property type="match status" value="1"/>
</dbReference>
<dbReference type="EC" id="2.7.4.9" evidence="8"/>
<reference evidence="10" key="1">
    <citation type="journal article" date="2020" name="ISME J.">
        <title>Gammaproteobacteria mediating utilization of methyl-, sulfur- and petroleum organic compounds in deep ocean hydrothermal plumes.</title>
        <authorList>
            <person name="Zhou Z."/>
            <person name="Liu Y."/>
            <person name="Pan J."/>
            <person name="Cron B.R."/>
            <person name="Toner B.M."/>
            <person name="Anantharaman K."/>
            <person name="Breier J.A."/>
            <person name="Dick G.J."/>
            <person name="Li M."/>
        </authorList>
    </citation>
    <scope>NUCLEOTIDE SEQUENCE</scope>
    <source>
        <strain evidence="10">SZUA-1515</strain>
    </source>
</reference>
<evidence type="ECO:0000313" key="11">
    <source>
        <dbReference type="Proteomes" id="UP000608579"/>
    </source>
</evidence>
<keyword evidence="6 8" id="KW-0067">ATP-binding</keyword>
<dbReference type="GO" id="GO:0005737">
    <property type="term" value="C:cytoplasm"/>
    <property type="evidence" value="ECO:0007669"/>
    <property type="project" value="TreeGrafter"/>
</dbReference>
<evidence type="ECO:0000313" key="10">
    <source>
        <dbReference type="EMBL" id="HIQ29929.1"/>
    </source>
</evidence>
<keyword evidence="2 8" id="KW-0808">Transferase</keyword>
<keyword evidence="5 8" id="KW-0418">Kinase</keyword>
<dbReference type="GO" id="GO:0006235">
    <property type="term" value="P:dTTP biosynthetic process"/>
    <property type="evidence" value="ECO:0007669"/>
    <property type="project" value="UniProtKB-UniRule"/>
</dbReference>
<organism evidence="10 11">
    <name type="scientific">Caldiarchaeum subterraneum</name>
    <dbReference type="NCBI Taxonomy" id="311458"/>
    <lineage>
        <taxon>Archaea</taxon>
        <taxon>Nitrososphaerota</taxon>
        <taxon>Candidatus Caldarchaeales</taxon>
        <taxon>Candidatus Caldarchaeaceae</taxon>
        <taxon>Candidatus Caldarchaeum</taxon>
    </lineage>
</organism>
<dbReference type="GO" id="GO:0006227">
    <property type="term" value="P:dUDP biosynthetic process"/>
    <property type="evidence" value="ECO:0007669"/>
    <property type="project" value="TreeGrafter"/>
</dbReference>
<keyword evidence="4 8" id="KW-0547">Nucleotide-binding</keyword>
<dbReference type="Pfam" id="PF02223">
    <property type="entry name" value="Thymidylate_kin"/>
    <property type="match status" value="1"/>
</dbReference>
<name>A0A833EC47_CALS0</name>
<dbReference type="InterPro" id="IPR018095">
    <property type="entry name" value="Thymidylate_kin_CS"/>
</dbReference>
<dbReference type="Proteomes" id="UP000608579">
    <property type="component" value="Unassembled WGS sequence"/>
</dbReference>
<dbReference type="GO" id="GO:0004798">
    <property type="term" value="F:dTMP kinase activity"/>
    <property type="evidence" value="ECO:0007669"/>
    <property type="project" value="UniProtKB-UniRule"/>
</dbReference>
<dbReference type="SUPFAM" id="SSF52540">
    <property type="entry name" value="P-loop containing nucleoside triphosphate hydrolases"/>
    <property type="match status" value="1"/>
</dbReference>
<comment type="caution">
    <text evidence="10">The sequence shown here is derived from an EMBL/GenBank/DDBJ whole genome shotgun (WGS) entry which is preliminary data.</text>
</comment>
<accession>A0A833EC47</accession>
<evidence type="ECO:0000259" key="9">
    <source>
        <dbReference type="Pfam" id="PF02223"/>
    </source>
</evidence>
<protein>
    <recommendedName>
        <fullName evidence="8">Probable thymidylate kinase</fullName>
        <ecNumber evidence="8">2.7.4.9</ecNumber>
    </recommendedName>
    <alternativeName>
        <fullName evidence="8">dTMP kinase</fullName>
    </alternativeName>
</protein>
<dbReference type="PANTHER" id="PTHR10344">
    <property type="entry name" value="THYMIDYLATE KINASE"/>
    <property type="match status" value="1"/>
</dbReference>
<dbReference type="GO" id="GO:0005524">
    <property type="term" value="F:ATP binding"/>
    <property type="evidence" value="ECO:0007669"/>
    <property type="project" value="UniProtKB-UniRule"/>
</dbReference>
<evidence type="ECO:0000256" key="1">
    <source>
        <dbReference type="ARBA" id="ARBA00009776"/>
    </source>
</evidence>
<evidence type="ECO:0000256" key="3">
    <source>
        <dbReference type="ARBA" id="ARBA00022727"/>
    </source>
</evidence>
<dbReference type="CDD" id="cd01672">
    <property type="entry name" value="TMPK"/>
    <property type="match status" value="1"/>
</dbReference>
<comment type="similarity">
    <text evidence="1 8">Belongs to the thymidylate kinase family.</text>
</comment>
<proteinExistence type="inferred from homology"/>
<evidence type="ECO:0000256" key="6">
    <source>
        <dbReference type="ARBA" id="ARBA00022840"/>
    </source>
</evidence>
<comment type="catalytic activity">
    <reaction evidence="7 8">
        <text>dTMP + ATP = dTDP + ADP</text>
        <dbReference type="Rhea" id="RHEA:13517"/>
        <dbReference type="ChEBI" id="CHEBI:30616"/>
        <dbReference type="ChEBI" id="CHEBI:58369"/>
        <dbReference type="ChEBI" id="CHEBI:63528"/>
        <dbReference type="ChEBI" id="CHEBI:456216"/>
        <dbReference type="EC" id="2.7.4.9"/>
    </reaction>
</comment>
<dbReference type="InterPro" id="IPR018094">
    <property type="entry name" value="Thymidylate_kinase"/>
</dbReference>
<dbReference type="AlphaFoldDB" id="A0A833EC47"/>
<dbReference type="InterPro" id="IPR039430">
    <property type="entry name" value="Thymidylate_kin-like_dom"/>
</dbReference>
<dbReference type="PANTHER" id="PTHR10344:SF4">
    <property type="entry name" value="UMP-CMP KINASE 2, MITOCHONDRIAL"/>
    <property type="match status" value="1"/>
</dbReference>
<dbReference type="InterPro" id="IPR027417">
    <property type="entry name" value="P-loop_NTPase"/>
</dbReference>
<evidence type="ECO:0000256" key="5">
    <source>
        <dbReference type="ARBA" id="ARBA00022777"/>
    </source>
</evidence>
<dbReference type="GO" id="GO:0006233">
    <property type="term" value="P:dTDP biosynthetic process"/>
    <property type="evidence" value="ECO:0007669"/>
    <property type="project" value="InterPro"/>
</dbReference>
<dbReference type="HAMAP" id="MF_00165">
    <property type="entry name" value="Thymidylate_kinase"/>
    <property type="match status" value="1"/>
</dbReference>